<evidence type="ECO:0000313" key="11">
    <source>
        <dbReference type="Proteomes" id="UP000640583"/>
    </source>
</evidence>
<dbReference type="GO" id="GO:0008837">
    <property type="term" value="F:diaminopimelate epimerase activity"/>
    <property type="evidence" value="ECO:0007669"/>
    <property type="project" value="UniProtKB-UniRule"/>
</dbReference>
<feature type="binding site" evidence="8">
    <location>
        <begin position="82"/>
        <end position="83"/>
    </location>
    <ligand>
        <name>substrate</name>
    </ligand>
</feature>
<comment type="function">
    <text evidence="8">Catalyzes the stereoinversion of LL-2,6-diaminopimelate (L,L-DAP) to meso-diaminopimelate (meso-DAP), a precursor of L-lysine and an essential component of the bacterial peptidoglycan.</text>
</comment>
<proteinExistence type="inferred from homology"/>
<dbReference type="PROSITE" id="PS01326">
    <property type="entry name" value="DAP_EPIMERASE"/>
    <property type="match status" value="1"/>
</dbReference>
<dbReference type="Gene3D" id="3.10.310.10">
    <property type="entry name" value="Diaminopimelate Epimerase, Chain A, domain 1"/>
    <property type="match status" value="2"/>
</dbReference>
<accession>A0A8J7IFD0</accession>
<evidence type="ECO:0000256" key="9">
    <source>
        <dbReference type="PROSITE-ProRule" id="PRU10125"/>
    </source>
</evidence>
<feature type="binding site" evidence="8">
    <location>
        <position position="159"/>
    </location>
    <ligand>
        <name>substrate</name>
    </ligand>
</feature>
<keyword evidence="4 8" id="KW-0028">Amino-acid biosynthesis</keyword>
<evidence type="ECO:0000256" key="6">
    <source>
        <dbReference type="ARBA" id="ARBA00023235"/>
    </source>
</evidence>
<dbReference type="GO" id="GO:0009089">
    <property type="term" value="P:lysine biosynthetic process via diaminopimelate"/>
    <property type="evidence" value="ECO:0007669"/>
    <property type="project" value="UniProtKB-UniRule"/>
</dbReference>
<evidence type="ECO:0000313" key="10">
    <source>
        <dbReference type="EMBL" id="MBI1494817.1"/>
    </source>
</evidence>
<comment type="pathway">
    <text evidence="1 8">Amino-acid biosynthesis; L-lysine biosynthesis via DAP pathway; DL-2,6-diaminopimelate from LL-2,6-diaminopimelate: step 1/1.</text>
</comment>
<feature type="binding site" evidence="8">
    <location>
        <begin position="220"/>
        <end position="221"/>
    </location>
    <ligand>
        <name>substrate</name>
    </ligand>
</feature>
<dbReference type="Proteomes" id="UP000640583">
    <property type="component" value="Unassembled WGS sequence"/>
</dbReference>
<dbReference type="SUPFAM" id="SSF54506">
    <property type="entry name" value="Diaminopimelate epimerase-like"/>
    <property type="match status" value="2"/>
</dbReference>
<comment type="subcellular location">
    <subcellularLocation>
        <location evidence="8">Cytoplasm</location>
    </subcellularLocation>
</comment>
<dbReference type="GO" id="GO:0005829">
    <property type="term" value="C:cytosol"/>
    <property type="evidence" value="ECO:0007669"/>
    <property type="project" value="TreeGrafter"/>
</dbReference>
<comment type="similarity">
    <text evidence="2 8">Belongs to the diaminopimelate epimerase family.</text>
</comment>
<dbReference type="PANTHER" id="PTHR31689:SF0">
    <property type="entry name" value="DIAMINOPIMELATE EPIMERASE"/>
    <property type="match status" value="1"/>
</dbReference>
<dbReference type="NCBIfam" id="TIGR00652">
    <property type="entry name" value="DapF"/>
    <property type="match status" value="1"/>
</dbReference>
<comment type="subunit">
    <text evidence="8">Homodimer.</text>
</comment>
<feature type="binding site" evidence="8">
    <location>
        <position position="21"/>
    </location>
    <ligand>
        <name>substrate</name>
    </ligand>
</feature>
<feature type="site" description="Could be important to modulate the pK values of the two catalytic cysteine residues" evidence="8">
    <location>
        <position position="210"/>
    </location>
</feature>
<gene>
    <name evidence="8" type="primary">dapF</name>
    <name evidence="10" type="ORF">H1D41_14315</name>
</gene>
<keyword evidence="8" id="KW-0963">Cytoplasm</keyword>
<evidence type="ECO:0000256" key="8">
    <source>
        <dbReference type="HAMAP-Rule" id="MF_00197"/>
    </source>
</evidence>
<feature type="binding site" evidence="8">
    <location>
        <position position="72"/>
    </location>
    <ligand>
        <name>substrate</name>
    </ligand>
</feature>
<comment type="caution">
    <text evidence="10">The sequence shown here is derived from an EMBL/GenBank/DDBJ whole genome shotgun (WGS) entry which is preliminary data.</text>
</comment>
<dbReference type="InterPro" id="IPR018510">
    <property type="entry name" value="DAP_epimerase_AS"/>
</dbReference>
<sequence>MDMPQKNTAGLPFRKMHGLGNDFVVIDTRHAPDVMSTKTAKAIANRYFGVGFDQLVILRESTRADLDVEFWNSDGSRADACGNASRCITRLILEETGGDSATFFTGHEVLTGKRIGDDLFSVNMGQPQLTWNQIPLAHDVDDLNALPIEGTPGACGMGNPHMVFVVDDMDAVDLRAVGPDLEHHALYPERTNVEFIQIRARDDIRMRVWERGGEITLACGSGACAAAVVAHRKGLADKKVKMQLDGGWLEIDWRDDGVWMTGPAAHVFDGTLSAEFLDAI</sequence>
<evidence type="ECO:0000256" key="3">
    <source>
        <dbReference type="ARBA" id="ARBA00013080"/>
    </source>
</evidence>
<keyword evidence="6 8" id="KW-0413">Isomerase</keyword>
<evidence type="ECO:0000256" key="2">
    <source>
        <dbReference type="ARBA" id="ARBA00010219"/>
    </source>
</evidence>
<dbReference type="EC" id="5.1.1.7" evidence="3 8"/>
<evidence type="ECO:0000256" key="1">
    <source>
        <dbReference type="ARBA" id="ARBA00005196"/>
    </source>
</evidence>
<feature type="binding site" evidence="8">
    <location>
        <position position="192"/>
    </location>
    <ligand>
        <name>substrate</name>
    </ligand>
</feature>
<dbReference type="InterPro" id="IPR001653">
    <property type="entry name" value="DAP_epimerase_DapF"/>
</dbReference>
<feature type="active site" description="Proton donor" evidence="8">
    <location>
        <position position="81"/>
    </location>
</feature>
<dbReference type="Pfam" id="PF01678">
    <property type="entry name" value="DAP_epimerase"/>
    <property type="match status" value="2"/>
</dbReference>
<evidence type="ECO:0000256" key="4">
    <source>
        <dbReference type="ARBA" id="ARBA00022605"/>
    </source>
</evidence>
<keyword evidence="11" id="KW-1185">Reference proteome</keyword>
<evidence type="ECO:0000256" key="7">
    <source>
        <dbReference type="ARBA" id="ARBA00051712"/>
    </source>
</evidence>
<protein>
    <recommendedName>
        <fullName evidence="3 8">Diaminopimelate epimerase</fullName>
        <shortName evidence="8">DAP epimerase</shortName>
        <ecNumber evidence="3 8">5.1.1.7</ecNumber>
    </recommendedName>
    <alternativeName>
        <fullName evidence="8">PLP-independent amino acid racemase</fullName>
    </alternativeName>
</protein>
<dbReference type="UniPathway" id="UPA00034">
    <property type="reaction ID" value="UER00025"/>
</dbReference>
<reference evidence="10" key="1">
    <citation type="submission" date="2020-10" db="EMBL/GenBank/DDBJ databases">
        <title>Paenihalocynthiibacter styelae gen. nov., sp. nov., isolated from stalked sea squirt Styela clava.</title>
        <authorList>
            <person name="Kim Y.-O."/>
            <person name="Yoon J.-H."/>
        </authorList>
    </citation>
    <scope>NUCLEOTIDE SEQUENCE</scope>
    <source>
        <strain evidence="10">MYP1-1</strain>
    </source>
</reference>
<feature type="active site" evidence="9">
    <location>
        <position position="81"/>
    </location>
</feature>
<organism evidence="10 11">
    <name type="scientific">Halocynthiibacter styelae</name>
    <dbReference type="NCBI Taxonomy" id="2761955"/>
    <lineage>
        <taxon>Bacteria</taxon>
        <taxon>Pseudomonadati</taxon>
        <taxon>Pseudomonadota</taxon>
        <taxon>Alphaproteobacteria</taxon>
        <taxon>Rhodobacterales</taxon>
        <taxon>Paracoccaceae</taxon>
        <taxon>Halocynthiibacter</taxon>
    </lineage>
</organism>
<dbReference type="AlphaFoldDB" id="A0A8J7IFD0"/>
<dbReference type="EMBL" id="JADCKQ010000011">
    <property type="protein sequence ID" value="MBI1494817.1"/>
    <property type="molecule type" value="Genomic_DNA"/>
</dbReference>
<comment type="catalytic activity">
    <reaction evidence="7 8">
        <text>(2S,6S)-2,6-diaminopimelate = meso-2,6-diaminopimelate</text>
        <dbReference type="Rhea" id="RHEA:15393"/>
        <dbReference type="ChEBI" id="CHEBI:57609"/>
        <dbReference type="ChEBI" id="CHEBI:57791"/>
        <dbReference type="EC" id="5.1.1.7"/>
    </reaction>
</comment>
<keyword evidence="5 8" id="KW-0457">Lysine biosynthesis</keyword>
<feature type="site" description="Could be important to modulate the pK values of the two catalytic cysteine residues" evidence="8">
    <location>
        <position position="161"/>
    </location>
</feature>
<feature type="binding site" evidence="8">
    <location>
        <position position="54"/>
    </location>
    <ligand>
        <name>substrate</name>
    </ligand>
</feature>
<dbReference type="HAMAP" id="MF_00197">
    <property type="entry name" value="DAP_epimerase"/>
    <property type="match status" value="1"/>
</dbReference>
<dbReference type="PANTHER" id="PTHR31689">
    <property type="entry name" value="DIAMINOPIMELATE EPIMERASE, CHLOROPLASTIC"/>
    <property type="match status" value="1"/>
</dbReference>
<feature type="binding site" evidence="8">
    <location>
        <begin position="210"/>
        <end position="211"/>
    </location>
    <ligand>
        <name>substrate</name>
    </ligand>
</feature>
<name>A0A8J7IFD0_9RHOB</name>
<evidence type="ECO:0000256" key="5">
    <source>
        <dbReference type="ARBA" id="ARBA00023154"/>
    </source>
</evidence>
<feature type="active site" description="Proton acceptor" evidence="8">
    <location>
        <position position="219"/>
    </location>
</feature>